<name>A0ABX1D9C4_9FLAO</name>
<dbReference type="InterPro" id="IPR036640">
    <property type="entry name" value="ABC1_TM_sf"/>
</dbReference>
<dbReference type="SUPFAM" id="SSF90123">
    <property type="entry name" value="ABC transporter transmembrane region"/>
    <property type="match status" value="1"/>
</dbReference>
<dbReference type="Proteomes" id="UP000703674">
    <property type="component" value="Unassembled WGS sequence"/>
</dbReference>
<accession>A0ABX1D9C4</accession>
<comment type="caution">
    <text evidence="6">The sequence shown here is derived from an EMBL/GenBank/DDBJ whole genome shotgun (WGS) entry which is preliminary data.</text>
</comment>
<keyword evidence="2 5" id="KW-0812">Transmembrane</keyword>
<organism evidence="6 7">
    <name type="scientific">Salinimicrobium oceani</name>
    <dbReference type="NCBI Taxonomy" id="2722702"/>
    <lineage>
        <taxon>Bacteria</taxon>
        <taxon>Pseudomonadati</taxon>
        <taxon>Bacteroidota</taxon>
        <taxon>Flavobacteriia</taxon>
        <taxon>Flavobacteriales</taxon>
        <taxon>Flavobacteriaceae</taxon>
        <taxon>Salinimicrobium</taxon>
    </lineage>
</organism>
<keyword evidence="3 5" id="KW-1133">Transmembrane helix</keyword>
<evidence type="ECO:0000256" key="3">
    <source>
        <dbReference type="ARBA" id="ARBA00022989"/>
    </source>
</evidence>
<feature type="non-terminal residue" evidence="6">
    <location>
        <position position="96"/>
    </location>
</feature>
<keyword evidence="6" id="KW-0067">ATP-binding</keyword>
<comment type="subcellular location">
    <subcellularLocation>
        <location evidence="1">Cell membrane</location>
        <topology evidence="1">Multi-pass membrane protein</topology>
    </subcellularLocation>
</comment>
<keyword evidence="6" id="KW-0547">Nucleotide-binding</keyword>
<evidence type="ECO:0000256" key="4">
    <source>
        <dbReference type="ARBA" id="ARBA00023136"/>
    </source>
</evidence>
<keyword evidence="4 5" id="KW-0472">Membrane</keyword>
<gene>
    <name evidence="6" type="ORF">HC175_23150</name>
</gene>
<sequence length="96" mass="10858">QAEDIIVIVSLLAGVVAFEPWLIFLLVVSIIPTMINEVKFSGTSYSLARSWTQERRELDYLRYAGASDVTAKEVKLFGLSDYLANRFKGLSDLYYT</sequence>
<protein>
    <submittedName>
        <fullName evidence="6">ABC transporter ATP-binding protein</fullName>
    </submittedName>
</protein>
<evidence type="ECO:0000256" key="2">
    <source>
        <dbReference type="ARBA" id="ARBA00022692"/>
    </source>
</evidence>
<evidence type="ECO:0000313" key="7">
    <source>
        <dbReference type="Proteomes" id="UP000703674"/>
    </source>
</evidence>
<feature type="transmembrane region" description="Helical" evidence="5">
    <location>
        <begin position="6"/>
        <end position="31"/>
    </location>
</feature>
<proteinExistence type="predicted"/>
<keyword evidence="7" id="KW-1185">Reference proteome</keyword>
<dbReference type="EMBL" id="JAAVJR010001582">
    <property type="protein sequence ID" value="NJW55816.1"/>
    <property type="molecule type" value="Genomic_DNA"/>
</dbReference>
<evidence type="ECO:0000256" key="1">
    <source>
        <dbReference type="ARBA" id="ARBA00004651"/>
    </source>
</evidence>
<dbReference type="GO" id="GO:0005524">
    <property type="term" value="F:ATP binding"/>
    <property type="evidence" value="ECO:0007669"/>
    <property type="project" value="UniProtKB-KW"/>
</dbReference>
<dbReference type="Gene3D" id="1.20.1560.10">
    <property type="entry name" value="ABC transporter type 1, transmembrane domain"/>
    <property type="match status" value="1"/>
</dbReference>
<evidence type="ECO:0000313" key="6">
    <source>
        <dbReference type="EMBL" id="NJW55816.1"/>
    </source>
</evidence>
<reference evidence="6 7" key="1">
    <citation type="submission" date="2020-03" db="EMBL/GenBank/DDBJ databases">
        <title>Salinimicrobium sp. nov, isolated from SCS.</title>
        <authorList>
            <person name="Cao W.R."/>
        </authorList>
    </citation>
    <scope>NUCLEOTIDE SEQUENCE [LARGE SCALE GENOMIC DNA]</scope>
    <source>
        <strain evidence="7">J15B91</strain>
    </source>
</reference>
<evidence type="ECO:0000256" key="5">
    <source>
        <dbReference type="SAM" id="Phobius"/>
    </source>
</evidence>
<feature type="non-terminal residue" evidence="6">
    <location>
        <position position="1"/>
    </location>
</feature>